<sequence>MELLLAALATLTALLLASRQAAPRKYARVPVRHHSRR</sequence>
<dbReference type="STRING" id="745776.DGo_CA2417"/>
<dbReference type="Proteomes" id="UP000007575">
    <property type="component" value="Chromosome"/>
</dbReference>
<protein>
    <submittedName>
        <fullName evidence="1">Uncharacterized protein</fullName>
    </submittedName>
</protein>
<gene>
    <name evidence="1" type="ordered locus">DGo_CA2417</name>
</gene>
<dbReference type="HOGENOM" id="CLU_3342862_0_0_0"/>
<dbReference type="PATRIC" id="fig|745776.4.peg.2481"/>
<name>H8H032_DEIGI</name>
<proteinExistence type="predicted"/>
<evidence type="ECO:0000313" key="1">
    <source>
        <dbReference type="EMBL" id="AFD26344.1"/>
    </source>
</evidence>
<reference evidence="1 2" key="1">
    <citation type="journal article" date="2012" name="PLoS ONE">
        <title>Genome sequence and transcriptome analysis of the radioresistant bacterium Deinococcus gobiensis: insights into the extreme environmental adaptations.</title>
        <authorList>
            <person name="Yuan M."/>
            <person name="Chen M."/>
            <person name="Zhang W."/>
            <person name="Lu W."/>
            <person name="Wang J."/>
            <person name="Yang M."/>
            <person name="Zhao P."/>
            <person name="Tang R."/>
            <person name="Li X."/>
            <person name="Hao Y."/>
            <person name="Zhou Z."/>
            <person name="Zhan Y."/>
            <person name="Yu H."/>
            <person name="Teng C."/>
            <person name="Yan Y."/>
            <person name="Ping S."/>
            <person name="Wang Y."/>
            <person name="Lin M."/>
        </authorList>
    </citation>
    <scope>NUCLEOTIDE SEQUENCE [LARGE SCALE GENOMIC DNA]</scope>
    <source>
        <strain evidence="1 2">I-0</strain>
    </source>
</reference>
<accession>H8H032</accession>
<keyword evidence="2" id="KW-1185">Reference proteome</keyword>
<evidence type="ECO:0000313" key="2">
    <source>
        <dbReference type="Proteomes" id="UP000007575"/>
    </source>
</evidence>
<dbReference type="AlphaFoldDB" id="H8H032"/>
<organism evidence="1 2">
    <name type="scientific">Deinococcus gobiensis (strain DSM 21396 / JCM 16679 / CGMCC 1.7299 / I-0)</name>
    <dbReference type="NCBI Taxonomy" id="745776"/>
    <lineage>
        <taxon>Bacteria</taxon>
        <taxon>Thermotogati</taxon>
        <taxon>Deinococcota</taxon>
        <taxon>Deinococci</taxon>
        <taxon>Deinococcales</taxon>
        <taxon>Deinococcaceae</taxon>
        <taxon>Deinococcus</taxon>
    </lineage>
</organism>
<dbReference type="KEGG" id="dgo:DGo_CA2417"/>
<dbReference type="EMBL" id="CP002191">
    <property type="protein sequence ID" value="AFD26344.1"/>
    <property type="molecule type" value="Genomic_DNA"/>
</dbReference>